<keyword evidence="4" id="KW-1185">Reference proteome</keyword>
<keyword evidence="2" id="KW-0732">Signal</keyword>
<dbReference type="EMBL" id="JAEMHK010000006">
    <property type="protein sequence ID" value="MBJ6800315.1"/>
    <property type="molecule type" value="Genomic_DNA"/>
</dbReference>
<keyword evidence="1" id="KW-1133">Transmembrane helix</keyword>
<evidence type="ECO:0000256" key="2">
    <source>
        <dbReference type="SAM" id="SignalP"/>
    </source>
</evidence>
<feature type="chain" id="PRO_5046502074" description="Transmembrane protein" evidence="2">
    <location>
        <begin position="26"/>
        <end position="109"/>
    </location>
</feature>
<evidence type="ECO:0000313" key="4">
    <source>
        <dbReference type="Proteomes" id="UP000641025"/>
    </source>
</evidence>
<gene>
    <name evidence="3" type="ORF">JFN90_09230</name>
</gene>
<evidence type="ECO:0000313" key="3">
    <source>
        <dbReference type="EMBL" id="MBJ6800315.1"/>
    </source>
</evidence>
<reference evidence="3 4" key="1">
    <citation type="submission" date="2020-12" db="EMBL/GenBank/DDBJ databases">
        <title>Geomonas sp. Red259, isolated from paddy soil.</title>
        <authorList>
            <person name="Xu Z."/>
            <person name="Zhang Z."/>
            <person name="Masuda Y."/>
            <person name="Itoh H."/>
            <person name="Senoo K."/>
        </authorList>
    </citation>
    <scope>NUCLEOTIDE SEQUENCE [LARGE SCALE GENOMIC DNA]</scope>
    <source>
        <strain evidence="3 4">Red259</strain>
    </source>
</reference>
<comment type="caution">
    <text evidence="3">The sequence shown here is derived from an EMBL/GenBank/DDBJ whole genome shotgun (WGS) entry which is preliminary data.</text>
</comment>
<keyword evidence="1" id="KW-0812">Transmembrane</keyword>
<feature type="transmembrane region" description="Helical" evidence="1">
    <location>
        <begin position="84"/>
        <end position="106"/>
    </location>
</feature>
<name>A0ABS0YS17_9BACT</name>
<accession>A0ABS0YS17</accession>
<evidence type="ECO:0008006" key="5">
    <source>
        <dbReference type="Google" id="ProtNLM"/>
    </source>
</evidence>
<proteinExistence type="predicted"/>
<organism evidence="3 4">
    <name type="scientific">Geomonas propionica</name>
    <dbReference type="NCBI Taxonomy" id="2798582"/>
    <lineage>
        <taxon>Bacteria</taxon>
        <taxon>Pseudomonadati</taxon>
        <taxon>Thermodesulfobacteriota</taxon>
        <taxon>Desulfuromonadia</taxon>
        <taxon>Geobacterales</taxon>
        <taxon>Geobacteraceae</taxon>
        <taxon>Geomonas</taxon>
    </lineage>
</organism>
<feature type="transmembrane region" description="Helical" evidence="1">
    <location>
        <begin position="50"/>
        <end position="72"/>
    </location>
</feature>
<dbReference type="RefSeq" id="WP_199394828.1">
    <property type="nucleotide sequence ID" value="NZ_JAEMHK010000006.1"/>
</dbReference>
<sequence>MTSLRRLKLLLCVAELACAAASLTAAWQAKATAETSGLDDLERFAFWNSIVGLTLVLFFLLWVAAVLIALFTRQRGEFASAGQYWKYLVPDVLCPPFLLAAGWLVFALQ</sequence>
<dbReference type="Proteomes" id="UP000641025">
    <property type="component" value="Unassembled WGS sequence"/>
</dbReference>
<evidence type="ECO:0000256" key="1">
    <source>
        <dbReference type="SAM" id="Phobius"/>
    </source>
</evidence>
<protein>
    <recommendedName>
        <fullName evidence="5">Transmembrane protein</fullName>
    </recommendedName>
</protein>
<feature type="signal peptide" evidence="2">
    <location>
        <begin position="1"/>
        <end position="25"/>
    </location>
</feature>
<keyword evidence="1" id="KW-0472">Membrane</keyword>